<accession>A0A0E0CVI7</accession>
<reference evidence="2" key="2">
    <citation type="submission" date="2018-05" db="EMBL/GenBank/DDBJ databases">
        <title>OmerRS3 (Oryza meridionalis Reference Sequence Version 3).</title>
        <authorList>
            <person name="Zhang J."/>
            <person name="Kudrna D."/>
            <person name="Lee S."/>
            <person name="Talag J."/>
            <person name="Welchert J."/>
            <person name="Wing R.A."/>
        </authorList>
    </citation>
    <scope>NUCLEOTIDE SEQUENCE [LARGE SCALE GENOMIC DNA]</scope>
    <source>
        <strain evidence="2">cv. OR44</strain>
    </source>
</reference>
<dbReference type="EnsemblPlants" id="OMERI03G04370.1">
    <property type="protein sequence ID" value="OMERI03G04370.1"/>
    <property type="gene ID" value="OMERI03G04370"/>
</dbReference>
<organism evidence="2">
    <name type="scientific">Oryza meridionalis</name>
    <dbReference type="NCBI Taxonomy" id="40149"/>
    <lineage>
        <taxon>Eukaryota</taxon>
        <taxon>Viridiplantae</taxon>
        <taxon>Streptophyta</taxon>
        <taxon>Embryophyta</taxon>
        <taxon>Tracheophyta</taxon>
        <taxon>Spermatophyta</taxon>
        <taxon>Magnoliopsida</taxon>
        <taxon>Liliopsida</taxon>
        <taxon>Poales</taxon>
        <taxon>Poaceae</taxon>
        <taxon>BOP clade</taxon>
        <taxon>Oryzoideae</taxon>
        <taxon>Oryzeae</taxon>
        <taxon>Oryzinae</taxon>
        <taxon>Oryza</taxon>
    </lineage>
</organism>
<name>A0A0E0CVI7_9ORYZ</name>
<protein>
    <submittedName>
        <fullName evidence="2">Uncharacterized protein</fullName>
    </submittedName>
</protein>
<proteinExistence type="predicted"/>
<sequence length="70" mass="7503">MGSPAAAVFAAVRLCRRLLGWQQGRGKRGRGGGGGFRRPRRPWGGVTERSPQLQGPSAFGLMRLTHGAMN</sequence>
<dbReference type="Proteomes" id="UP000008021">
    <property type="component" value="Chromosome 3"/>
</dbReference>
<keyword evidence="3" id="KW-1185">Reference proteome</keyword>
<evidence type="ECO:0000313" key="2">
    <source>
        <dbReference type="EnsemblPlants" id="OMERI03G04370.1"/>
    </source>
</evidence>
<evidence type="ECO:0000313" key="3">
    <source>
        <dbReference type="Proteomes" id="UP000008021"/>
    </source>
</evidence>
<dbReference type="Gramene" id="OMERI03G04370.1">
    <property type="protein sequence ID" value="OMERI03G04370.1"/>
    <property type="gene ID" value="OMERI03G04370"/>
</dbReference>
<dbReference type="AlphaFoldDB" id="A0A0E0CVI7"/>
<evidence type="ECO:0000256" key="1">
    <source>
        <dbReference type="SAM" id="MobiDB-lite"/>
    </source>
</evidence>
<reference evidence="2" key="1">
    <citation type="submission" date="2015-04" db="UniProtKB">
        <authorList>
            <consortium name="EnsemblPlants"/>
        </authorList>
    </citation>
    <scope>IDENTIFICATION</scope>
</reference>
<dbReference type="HOGENOM" id="CLU_2762077_0_0_1"/>
<feature type="region of interest" description="Disordered" evidence="1">
    <location>
        <begin position="23"/>
        <end position="57"/>
    </location>
</feature>